<proteinExistence type="predicted"/>
<organism evidence="1 2">
    <name type="scientific">Porphyromonas uenonis 60-3</name>
    <dbReference type="NCBI Taxonomy" id="596327"/>
    <lineage>
        <taxon>Bacteria</taxon>
        <taxon>Pseudomonadati</taxon>
        <taxon>Bacteroidota</taxon>
        <taxon>Bacteroidia</taxon>
        <taxon>Bacteroidales</taxon>
        <taxon>Porphyromonadaceae</taxon>
        <taxon>Porphyromonas</taxon>
    </lineage>
</organism>
<keyword evidence="2" id="KW-1185">Reference proteome</keyword>
<reference evidence="1 2" key="1">
    <citation type="submission" date="2009-04" db="EMBL/GenBank/DDBJ databases">
        <authorList>
            <person name="Sebastian Y."/>
            <person name="Madupu R."/>
            <person name="Durkin A.S."/>
            <person name="Torralba M."/>
            <person name="Methe B."/>
            <person name="Sutton G.G."/>
            <person name="Strausberg R.L."/>
            <person name="Nelson K.E."/>
        </authorList>
    </citation>
    <scope>NUCLEOTIDE SEQUENCE [LARGE SCALE GENOMIC DNA]</scope>
    <source>
        <strain evidence="1 2">60-3</strain>
    </source>
</reference>
<dbReference type="AlphaFoldDB" id="C2ME07"/>
<dbReference type="eggNOG" id="ENOG502ZSSM">
    <property type="taxonomic scope" value="Bacteria"/>
</dbReference>
<protein>
    <submittedName>
        <fullName evidence="1">Uncharacterized protein</fullName>
    </submittedName>
</protein>
<gene>
    <name evidence="1" type="ORF">PORUE0001_0920</name>
</gene>
<dbReference type="Pfam" id="PF19555">
    <property type="entry name" value="DUF6078"/>
    <property type="match status" value="1"/>
</dbReference>
<comment type="caution">
    <text evidence="1">The sequence shown here is derived from an EMBL/GenBank/DDBJ whole genome shotgun (WGS) entry which is preliminary data.</text>
</comment>
<evidence type="ECO:0000313" key="2">
    <source>
        <dbReference type="Proteomes" id="UP000003303"/>
    </source>
</evidence>
<sequence>MTMKREVVNEQVPSGYPICTSESCSERTHCLHAHFASQVLSGERTFTLINSHHPQYQEGKACELYRSDSPERYARGLTRAMGEMSHNNYVAFTDYLIAKHAKTQFYRIKRGDIPLSPAEQAKLQALLRTYGCTGEEPFDSYEMRYTWY</sequence>
<dbReference type="EMBL" id="ACLR01000221">
    <property type="protein sequence ID" value="EEK16048.1"/>
    <property type="molecule type" value="Genomic_DNA"/>
</dbReference>
<dbReference type="InterPro" id="IPR045724">
    <property type="entry name" value="DUF6078"/>
</dbReference>
<accession>C2ME07</accession>
<evidence type="ECO:0000313" key="1">
    <source>
        <dbReference type="EMBL" id="EEK16048.1"/>
    </source>
</evidence>
<name>C2ME07_9PORP</name>
<dbReference type="Proteomes" id="UP000003303">
    <property type="component" value="Unassembled WGS sequence"/>
</dbReference>